<evidence type="ECO:0000313" key="2">
    <source>
        <dbReference type="Proteomes" id="UP001145087"/>
    </source>
</evidence>
<dbReference type="Proteomes" id="UP001145087">
    <property type="component" value="Unassembled WGS sequence"/>
</dbReference>
<keyword evidence="2" id="KW-1185">Reference proteome</keyword>
<dbReference type="AlphaFoldDB" id="A0A9X3F4Z5"/>
<evidence type="ECO:0000313" key="1">
    <source>
        <dbReference type="EMBL" id="MCY1719051.1"/>
    </source>
</evidence>
<reference evidence="1" key="1">
    <citation type="submission" date="2022-11" db="EMBL/GenBank/DDBJ databases">
        <title>Marilongibacter aestuarii gen. nov., sp. nov., isolated from tidal flat sediment.</title>
        <authorList>
            <person name="Jiayan W."/>
        </authorList>
    </citation>
    <scope>NUCLEOTIDE SEQUENCE</scope>
    <source>
        <strain evidence="1">Z1-6</strain>
    </source>
</reference>
<dbReference type="RefSeq" id="WP_343331388.1">
    <property type="nucleotide sequence ID" value="NZ_JAPOHD010000005.1"/>
</dbReference>
<accession>A0A9X3F4Z5</accession>
<dbReference type="EMBL" id="JAPOHD010000005">
    <property type="protein sequence ID" value="MCY1719051.1"/>
    <property type="molecule type" value="Genomic_DNA"/>
</dbReference>
<organism evidence="1 2">
    <name type="scientific">Draconibacterium aestuarii</name>
    <dbReference type="NCBI Taxonomy" id="2998507"/>
    <lineage>
        <taxon>Bacteria</taxon>
        <taxon>Pseudomonadati</taxon>
        <taxon>Bacteroidota</taxon>
        <taxon>Bacteroidia</taxon>
        <taxon>Marinilabiliales</taxon>
        <taxon>Prolixibacteraceae</taxon>
        <taxon>Draconibacterium</taxon>
    </lineage>
</organism>
<comment type="caution">
    <text evidence="1">The sequence shown here is derived from an EMBL/GenBank/DDBJ whole genome shotgun (WGS) entry which is preliminary data.</text>
</comment>
<protein>
    <submittedName>
        <fullName evidence="1">Uncharacterized protein</fullName>
    </submittedName>
</protein>
<sequence length="143" mass="16814">MKTLKVLVTAIFLLLFVLPRSEAQIVKKTVEEIWFREMTECYGGVITGPAIREETYFYDNDGNLRWFIIHTTSDFLMDDSRGETFTLNQFVKERIEKSEETKTFTFEAVLRGDKGSLIMLYKTWEIDVFTNTWTLIKEKSLCL</sequence>
<proteinExistence type="predicted"/>
<name>A0A9X3F4Z5_9BACT</name>
<gene>
    <name evidence="1" type="ORF">OU798_01770</name>
</gene>